<dbReference type="Proteomes" id="UP000001596">
    <property type="component" value="Chromosome 1"/>
</dbReference>
<keyword evidence="2" id="KW-1185">Reference proteome</keyword>
<protein>
    <submittedName>
        <fullName evidence="1">Uncharacterized protein</fullName>
    </submittedName>
</protein>
<name>B9JR53_ALLAM</name>
<reference evidence="1 2" key="1">
    <citation type="journal article" date="2009" name="J. Bacteriol.">
        <title>Genome sequences of three Agrobacterium biovars help elucidate the evolution of multichromosome genomes in bacteria.</title>
        <authorList>
            <person name="Slater S.C."/>
            <person name="Goldman B.S."/>
            <person name="Goodner B."/>
            <person name="Setubal J.C."/>
            <person name="Farrand S.K."/>
            <person name="Nester E.W."/>
            <person name="Burr T.J."/>
            <person name="Banta L."/>
            <person name="Dickerman A.W."/>
            <person name="Paulsen I."/>
            <person name="Otten L."/>
            <person name="Suen G."/>
            <person name="Welch R."/>
            <person name="Almeida N.F."/>
            <person name="Arnold F."/>
            <person name="Burton O.T."/>
            <person name="Du Z."/>
            <person name="Ewing A."/>
            <person name="Godsy E."/>
            <person name="Heisel S."/>
            <person name="Houmiel K.L."/>
            <person name="Jhaveri J."/>
            <person name="Lu J."/>
            <person name="Miller N.M."/>
            <person name="Norton S."/>
            <person name="Chen Q."/>
            <person name="Phoolcharoen W."/>
            <person name="Ohlin V."/>
            <person name="Ondrusek D."/>
            <person name="Pride N."/>
            <person name="Stricklin S.L."/>
            <person name="Sun J."/>
            <person name="Wheeler C."/>
            <person name="Wilson L."/>
            <person name="Zhu H."/>
            <person name="Wood D.W."/>
        </authorList>
    </citation>
    <scope>NUCLEOTIDE SEQUENCE [LARGE SCALE GENOMIC DNA]</scope>
    <source>
        <strain evidence="2">S4 / ATCC BAA-846</strain>
    </source>
</reference>
<evidence type="ECO:0000313" key="2">
    <source>
        <dbReference type="Proteomes" id="UP000001596"/>
    </source>
</evidence>
<dbReference type="EMBL" id="CP000633">
    <property type="protein sequence ID" value="ACM37464.1"/>
    <property type="molecule type" value="Genomic_DNA"/>
</dbReference>
<accession>B9JR53</accession>
<sequence>MQLPVDESVLGKTEGQGRIAIEIHVVDCSIGAGIYRQRAAVFSEGGEDVVVGEFVVSAVERWVSRGFAQLIDRYAMFYAVGRSIDPVILLPFDGRDLKGVDIDPNHVRSAIADRLGNRHTLAGFLDEAQDIGVEFERQGIFHFVRSLMVVPVMLSDVFSVSKAFPFAI</sequence>
<evidence type="ECO:0000313" key="1">
    <source>
        <dbReference type="EMBL" id="ACM37464.1"/>
    </source>
</evidence>
<organism evidence="1 2">
    <name type="scientific">Allorhizobium ampelinum (strain ATCC BAA-846 / DSM 112012 / S4)</name>
    <name type="common">Agrobacterium vitis (strain S4)</name>
    <dbReference type="NCBI Taxonomy" id="311402"/>
    <lineage>
        <taxon>Bacteria</taxon>
        <taxon>Pseudomonadati</taxon>
        <taxon>Pseudomonadota</taxon>
        <taxon>Alphaproteobacteria</taxon>
        <taxon>Hyphomicrobiales</taxon>
        <taxon>Rhizobiaceae</taxon>
        <taxon>Rhizobium/Agrobacterium group</taxon>
        <taxon>Allorhizobium</taxon>
        <taxon>Allorhizobium ampelinum</taxon>
    </lineage>
</organism>
<dbReference type="AlphaFoldDB" id="B9JR53"/>
<dbReference type="HOGENOM" id="CLU_1583101_0_0_5"/>
<dbReference type="KEGG" id="avi:Avi_3442"/>
<gene>
    <name evidence="1" type="ordered locus">Avi_3442</name>
</gene>
<proteinExistence type="predicted"/>